<dbReference type="InterPro" id="IPR028098">
    <property type="entry name" value="Glyco_trans_4-like_N"/>
</dbReference>
<dbReference type="EMBL" id="SOFE01000010">
    <property type="protein sequence ID" value="TFB86264.1"/>
    <property type="molecule type" value="Genomic_DNA"/>
</dbReference>
<comment type="caution">
    <text evidence="5">The sequence shown here is derived from an EMBL/GenBank/DDBJ whole genome shotgun (WGS) entry which is preliminary data.</text>
</comment>
<evidence type="ECO:0000313" key="6">
    <source>
        <dbReference type="Proteomes" id="UP000297963"/>
    </source>
</evidence>
<dbReference type="AlphaFoldDB" id="A0A4R8VS57"/>
<evidence type="ECO:0000256" key="1">
    <source>
        <dbReference type="ARBA" id="ARBA00021292"/>
    </source>
</evidence>
<evidence type="ECO:0000256" key="2">
    <source>
        <dbReference type="ARBA" id="ARBA00022676"/>
    </source>
</evidence>
<keyword evidence="2" id="KW-0328">Glycosyltransferase</keyword>
<protein>
    <recommendedName>
        <fullName evidence="1">D-inositol 3-phosphate glycosyltransferase</fullName>
    </recommendedName>
</protein>
<dbReference type="InterPro" id="IPR050194">
    <property type="entry name" value="Glycosyltransferase_grp1"/>
</dbReference>
<dbReference type="Pfam" id="PF13439">
    <property type="entry name" value="Glyco_transf_4"/>
    <property type="match status" value="1"/>
</dbReference>
<keyword evidence="3 5" id="KW-0808">Transferase</keyword>
<dbReference type="SUPFAM" id="SSF53756">
    <property type="entry name" value="UDP-Glycosyltransferase/glycogen phosphorylase"/>
    <property type="match status" value="1"/>
</dbReference>
<name>A0A4R8VS57_9MICO</name>
<dbReference type="GO" id="GO:1901137">
    <property type="term" value="P:carbohydrate derivative biosynthetic process"/>
    <property type="evidence" value="ECO:0007669"/>
    <property type="project" value="UniProtKB-ARBA"/>
</dbReference>
<dbReference type="CDD" id="cd03811">
    <property type="entry name" value="GT4_GT28_WabH-like"/>
    <property type="match status" value="1"/>
</dbReference>
<gene>
    <name evidence="5" type="ORF">E3O11_05115</name>
</gene>
<proteinExistence type="predicted"/>
<dbReference type="PANTHER" id="PTHR45947:SF3">
    <property type="entry name" value="SULFOQUINOVOSYL TRANSFERASE SQD2"/>
    <property type="match status" value="1"/>
</dbReference>
<dbReference type="Proteomes" id="UP000297963">
    <property type="component" value="Unassembled WGS sequence"/>
</dbReference>
<feature type="domain" description="Glycosyltransferase subfamily 4-like N-terminal" evidence="4">
    <location>
        <begin position="16"/>
        <end position="184"/>
    </location>
</feature>
<reference evidence="5 6" key="1">
    <citation type="submission" date="2019-03" db="EMBL/GenBank/DDBJ databases">
        <title>Genomics of glacier-inhabiting Cryobacterium strains.</title>
        <authorList>
            <person name="Liu Q."/>
            <person name="Xin Y.-H."/>
        </authorList>
    </citation>
    <scope>NUCLEOTIDE SEQUENCE [LARGE SCALE GENOMIC DNA]</scope>
    <source>
        <strain evidence="5 6">Hh34</strain>
    </source>
</reference>
<dbReference type="GO" id="GO:0016758">
    <property type="term" value="F:hexosyltransferase activity"/>
    <property type="evidence" value="ECO:0007669"/>
    <property type="project" value="TreeGrafter"/>
</dbReference>
<evidence type="ECO:0000313" key="5">
    <source>
        <dbReference type="EMBL" id="TFB86264.1"/>
    </source>
</evidence>
<organism evidence="5 6">
    <name type="scientific">Cryobacterium levicorallinum</name>
    <dbReference type="NCBI Taxonomy" id="995038"/>
    <lineage>
        <taxon>Bacteria</taxon>
        <taxon>Bacillati</taxon>
        <taxon>Actinomycetota</taxon>
        <taxon>Actinomycetes</taxon>
        <taxon>Micrococcales</taxon>
        <taxon>Microbacteriaceae</taxon>
        <taxon>Cryobacterium</taxon>
    </lineage>
</organism>
<accession>A0A4R8VS57</accession>
<evidence type="ECO:0000259" key="4">
    <source>
        <dbReference type="Pfam" id="PF13439"/>
    </source>
</evidence>
<dbReference type="Gene3D" id="3.40.50.2000">
    <property type="entry name" value="Glycogen Phosphorylase B"/>
    <property type="match status" value="2"/>
</dbReference>
<evidence type="ECO:0000256" key="3">
    <source>
        <dbReference type="ARBA" id="ARBA00022679"/>
    </source>
</evidence>
<dbReference type="Pfam" id="PF13692">
    <property type="entry name" value="Glyco_trans_1_4"/>
    <property type="match status" value="1"/>
</dbReference>
<sequence>MRVLLLSHSSAVENLGGAELSMLQMIDNWRTYDPSVEVMVVSRSPVGRLQPELDRRGIPWMNLEFGSWVLPQLIVSPEDVYRTARHDFLATKSLVRLIQEFGPDVVATNTIVAPWAALAAKMVGVPHVWFPSEYGDDHEFAIGVDHTFDDLGALSDLVVTNSAALKTYLSRWIDDSKMAVLYPALEFSDLAHRVKDTPPDWTNPFSALPDTLRVVCVGRIAPSKGQARLVRSIAQLKRQNVRVEVALVGSARDHDLTSIRLLIDELDVGDRIVLTGETANPFPFIAAADIGAVVSVSEGFGRVTVEYLAVGKPVVAARVGATPELVSDGHTGLLYDAADDSALVEALLAYHRDPALLAAHGAAALAGVDEIVNRNRLPAIVRQIEGCVAAGSAPIERMPHLVLSWMTLPATAQRMFADVGALVDPHDSVTWTVGSNLARPLRSVRRTAGRIARRVVPRTLRNGWRT</sequence>
<dbReference type="PANTHER" id="PTHR45947">
    <property type="entry name" value="SULFOQUINOVOSYL TRANSFERASE SQD2"/>
    <property type="match status" value="1"/>
</dbReference>
<dbReference type="RefSeq" id="WP_139226679.1">
    <property type="nucleotide sequence ID" value="NZ_BKAC01000023.1"/>
</dbReference>